<accession>A0A5N6WML6</accession>
<proteinExistence type="predicted"/>
<evidence type="ECO:0000313" key="1">
    <source>
        <dbReference type="EMBL" id="KAE8322117.1"/>
    </source>
</evidence>
<dbReference type="Proteomes" id="UP000325945">
    <property type="component" value="Unassembled WGS sequence"/>
</dbReference>
<keyword evidence="2" id="KW-1185">Reference proteome</keyword>
<dbReference type="AlphaFoldDB" id="A0A5N6WML6"/>
<dbReference type="EMBL" id="ML741852">
    <property type="protein sequence ID" value="KAE8322117.1"/>
    <property type="molecule type" value="Genomic_DNA"/>
</dbReference>
<reference evidence="2" key="1">
    <citation type="submission" date="2019-04" db="EMBL/GenBank/DDBJ databases">
        <title>Friends and foes A comparative genomics studyof 23 Aspergillus species from section Flavi.</title>
        <authorList>
            <consortium name="DOE Joint Genome Institute"/>
            <person name="Kjaerbolling I."/>
            <person name="Vesth T."/>
            <person name="Frisvad J.C."/>
            <person name="Nybo J.L."/>
            <person name="Theobald S."/>
            <person name="Kildgaard S."/>
            <person name="Isbrandt T."/>
            <person name="Kuo A."/>
            <person name="Sato A."/>
            <person name="Lyhne E.K."/>
            <person name="Kogle M.E."/>
            <person name="Wiebenga A."/>
            <person name="Kun R.S."/>
            <person name="Lubbers R.J."/>
            <person name="Makela M.R."/>
            <person name="Barry K."/>
            <person name="Chovatia M."/>
            <person name="Clum A."/>
            <person name="Daum C."/>
            <person name="Haridas S."/>
            <person name="He G."/>
            <person name="LaButti K."/>
            <person name="Lipzen A."/>
            <person name="Mondo S."/>
            <person name="Riley R."/>
            <person name="Salamov A."/>
            <person name="Simmons B.A."/>
            <person name="Magnuson J.K."/>
            <person name="Henrissat B."/>
            <person name="Mortensen U.H."/>
            <person name="Larsen T.O."/>
            <person name="Devries R.P."/>
            <person name="Grigoriev I.V."/>
            <person name="Machida M."/>
            <person name="Baker S.E."/>
            <person name="Andersen M.R."/>
        </authorList>
    </citation>
    <scope>NUCLEOTIDE SEQUENCE [LARGE SCALE GENOMIC DNA]</scope>
    <source>
        <strain evidence="2">CBS 130017</strain>
    </source>
</reference>
<organism evidence="1 2">
    <name type="scientific">Aspergillus sergii</name>
    <dbReference type="NCBI Taxonomy" id="1034303"/>
    <lineage>
        <taxon>Eukaryota</taxon>
        <taxon>Fungi</taxon>
        <taxon>Dikarya</taxon>
        <taxon>Ascomycota</taxon>
        <taxon>Pezizomycotina</taxon>
        <taxon>Eurotiomycetes</taxon>
        <taxon>Eurotiomycetidae</taxon>
        <taxon>Eurotiales</taxon>
        <taxon>Aspergillaceae</taxon>
        <taxon>Aspergillus</taxon>
        <taxon>Aspergillus subgen. Circumdati</taxon>
    </lineage>
</organism>
<gene>
    <name evidence="1" type="ORF">BDV39DRAFT_184348</name>
</gene>
<evidence type="ECO:0000313" key="2">
    <source>
        <dbReference type="Proteomes" id="UP000325945"/>
    </source>
</evidence>
<protein>
    <submittedName>
        <fullName evidence="1">Uncharacterized protein</fullName>
    </submittedName>
</protein>
<name>A0A5N6WML6_9EURO</name>
<sequence>MFQSPCPSFRILSALTFFSILPLRFQKRGSLLWYSKERDHNGCGHLPFLSFPRHRSILRPCRALIPPSFILRYSITLLVPNQPLQ</sequence>